<dbReference type="RefSeq" id="XP_024776511.1">
    <property type="nucleotide sequence ID" value="XM_024914761.1"/>
</dbReference>
<evidence type="ECO:0000313" key="4">
    <source>
        <dbReference type="Proteomes" id="UP000241690"/>
    </source>
</evidence>
<dbReference type="AlphaFoldDB" id="A0A2T4AIB5"/>
<feature type="compositionally biased region" description="Basic and acidic residues" evidence="1">
    <location>
        <begin position="115"/>
        <end position="124"/>
    </location>
</feature>
<evidence type="ECO:0000256" key="2">
    <source>
        <dbReference type="SAM" id="SignalP"/>
    </source>
</evidence>
<proteinExistence type="predicted"/>
<feature type="signal peptide" evidence="2">
    <location>
        <begin position="1"/>
        <end position="24"/>
    </location>
</feature>
<name>A0A2T4AIB5_TRIHA</name>
<protein>
    <recommendedName>
        <fullName evidence="5">Secreted protein</fullName>
    </recommendedName>
</protein>
<evidence type="ECO:0000313" key="3">
    <source>
        <dbReference type="EMBL" id="PTB56834.1"/>
    </source>
</evidence>
<dbReference type="GeneID" id="36623327"/>
<sequence>MPSISSPLHQHVCLLVLLVHVNESVPASCCIQAAKLGCHRASPRAFAEYKRRSVTACGILEKPATPDRPMGSPSGPVEIGSSRNHLRLHSRLPSTVPFFSRGRGAGTDVQSLKLSRGDQRDAAL</sequence>
<reference evidence="3 4" key="1">
    <citation type="submission" date="2016-07" db="EMBL/GenBank/DDBJ databases">
        <title>Multiple horizontal gene transfer events from other fungi enriched the ability of initially mycotrophic Trichoderma (Ascomycota) to feed on dead plant biomass.</title>
        <authorList>
            <consortium name="DOE Joint Genome Institute"/>
            <person name="Aerts A."/>
            <person name="Atanasova L."/>
            <person name="Chenthamara K."/>
            <person name="Zhang J."/>
            <person name="Grujic M."/>
            <person name="Henrissat B."/>
            <person name="Kuo A."/>
            <person name="Salamov A."/>
            <person name="Lipzen A."/>
            <person name="Labutti K."/>
            <person name="Barry K."/>
            <person name="Miao Y."/>
            <person name="Rahimi M.J."/>
            <person name="Shen Q."/>
            <person name="Grigoriev I.V."/>
            <person name="Kubicek C.P."/>
            <person name="Druzhinina I.S."/>
        </authorList>
    </citation>
    <scope>NUCLEOTIDE SEQUENCE [LARGE SCALE GENOMIC DNA]</scope>
    <source>
        <strain evidence="3 4">CBS 226.95</strain>
    </source>
</reference>
<dbReference type="Proteomes" id="UP000241690">
    <property type="component" value="Unassembled WGS sequence"/>
</dbReference>
<evidence type="ECO:0008006" key="5">
    <source>
        <dbReference type="Google" id="ProtNLM"/>
    </source>
</evidence>
<accession>A0A2T4AIB5</accession>
<keyword evidence="2" id="KW-0732">Signal</keyword>
<feature type="chain" id="PRO_5015643396" description="Secreted protein" evidence="2">
    <location>
        <begin position="25"/>
        <end position="124"/>
    </location>
</feature>
<keyword evidence="4" id="KW-1185">Reference proteome</keyword>
<evidence type="ECO:0000256" key="1">
    <source>
        <dbReference type="SAM" id="MobiDB-lite"/>
    </source>
</evidence>
<organism evidence="3 4">
    <name type="scientific">Trichoderma harzianum CBS 226.95</name>
    <dbReference type="NCBI Taxonomy" id="983964"/>
    <lineage>
        <taxon>Eukaryota</taxon>
        <taxon>Fungi</taxon>
        <taxon>Dikarya</taxon>
        <taxon>Ascomycota</taxon>
        <taxon>Pezizomycotina</taxon>
        <taxon>Sordariomycetes</taxon>
        <taxon>Hypocreomycetidae</taxon>
        <taxon>Hypocreales</taxon>
        <taxon>Hypocreaceae</taxon>
        <taxon>Trichoderma</taxon>
    </lineage>
</organism>
<feature type="region of interest" description="Disordered" evidence="1">
    <location>
        <begin position="61"/>
        <end position="124"/>
    </location>
</feature>
<dbReference type="EMBL" id="KZ679678">
    <property type="protein sequence ID" value="PTB56834.1"/>
    <property type="molecule type" value="Genomic_DNA"/>
</dbReference>
<gene>
    <name evidence="3" type="ORF">M431DRAFT_387189</name>
</gene>